<dbReference type="FunFam" id="1.25.10.10:FF:000028">
    <property type="entry name" value="Transportin-1 isoform 1"/>
    <property type="match status" value="1"/>
</dbReference>
<evidence type="ECO:0000256" key="2">
    <source>
        <dbReference type="ARBA" id="ARBA00004496"/>
    </source>
</evidence>
<keyword evidence="6" id="KW-0653">Protein transport</keyword>
<evidence type="ECO:0000256" key="4">
    <source>
        <dbReference type="ARBA" id="ARBA00022490"/>
    </source>
</evidence>
<evidence type="ECO:0000256" key="5">
    <source>
        <dbReference type="ARBA" id="ARBA00022737"/>
    </source>
</evidence>
<keyword evidence="7" id="KW-0539">Nucleus</keyword>
<comment type="similarity">
    <text evidence="8">Belongs to the importin beta family. Importin beta-2 subfamily.</text>
</comment>
<keyword evidence="13" id="KW-0732">Signal</keyword>
<dbReference type="GO" id="GO:0006606">
    <property type="term" value="P:protein import into nucleus"/>
    <property type="evidence" value="ECO:0007669"/>
    <property type="project" value="InterPro"/>
</dbReference>
<evidence type="ECO:0000259" key="14">
    <source>
        <dbReference type="Pfam" id="PF25574"/>
    </source>
</evidence>
<keyword evidence="3" id="KW-0813">Transport</keyword>
<dbReference type="SUPFAM" id="SSF48371">
    <property type="entry name" value="ARM repeat"/>
    <property type="match status" value="1"/>
</dbReference>
<evidence type="ECO:0000256" key="9">
    <source>
        <dbReference type="ARBA" id="ARBA00067327"/>
    </source>
</evidence>
<dbReference type="GO" id="GO:0005737">
    <property type="term" value="C:cytoplasm"/>
    <property type="evidence" value="ECO:0007669"/>
    <property type="project" value="UniProtKB-SubCell"/>
</dbReference>
<evidence type="ECO:0000256" key="10">
    <source>
        <dbReference type="ARBA" id="ARBA00076938"/>
    </source>
</evidence>
<dbReference type="Gene3D" id="1.25.10.10">
    <property type="entry name" value="Leucine-rich Repeat Variant"/>
    <property type="match status" value="1"/>
</dbReference>
<keyword evidence="16" id="KW-1185">Reference proteome</keyword>
<dbReference type="Proteomes" id="UP000472260">
    <property type="component" value="Unassembled WGS sequence"/>
</dbReference>
<evidence type="ECO:0000256" key="7">
    <source>
        <dbReference type="ARBA" id="ARBA00023242"/>
    </source>
</evidence>
<reference evidence="15" key="1">
    <citation type="submission" date="2025-08" db="UniProtKB">
        <authorList>
            <consortium name="Ensembl"/>
        </authorList>
    </citation>
    <scope>IDENTIFICATION</scope>
</reference>
<protein>
    <recommendedName>
        <fullName evidence="9">Transportin-1</fullName>
    </recommendedName>
    <alternativeName>
        <fullName evidence="10">Importin beta-2</fullName>
    </alternativeName>
    <alternativeName>
        <fullName evidence="11">Karyopherin beta-2</fullName>
    </alternativeName>
</protein>
<reference evidence="15" key="2">
    <citation type="submission" date="2025-09" db="UniProtKB">
        <authorList>
            <consortium name="Ensembl"/>
        </authorList>
    </citation>
    <scope>IDENTIFICATION</scope>
</reference>
<dbReference type="PANTHER" id="PTHR10527">
    <property type="entry name" value="IMPORTIN BETA"/>
    <property type="match status" value="1"/>
</dbReference>
<keyword evidence="5" id="KW-0677">Repeat</keyword>
<dbReference type="InterPro" id="IPR058584">
    <property type="entry name" value="IMB1_TNPO1-like_TPR"/>
</dbReference>
<evidence type="ECO:0000256" key="11">
    <source>
        <dbReference type="ARBA" id="ARBA00080641"/>
    </source>
</evidence>
<evidence type="ECO:0000256" key="8">
    <source>
        <dbReference type="ARBA" id="ARBA00038423"/>
    </source>
</evidence>
<evidence type="ECO:0000256" key="6">
    <source>
        <dbReference type="ARBA" id="ARBA00022927"/>
    </source>
</evidence>
<dbReference type="Pfam" id="PF13513">
    <property type="entry name" value="HEAT_EZ"/>
    <property type="match status" value="1"/>
</dbReference>
<sequence>SLCRSHAIACVNQFIIFLLHEICANEFACVQGSFGALQKICEDSSELLDSDALNRPLNIMIPKFLQFFKHCSPKIRSHAIACVNQFIIGRAQALMDNIDTFIESLFALAGDEDCEVRKNVCRALVMLLEVRIDRLIPHMHSIIQYMLQRTQDADENVALEACEFWLTLAEQPICKEALSGHLVQLIPILVNGMKYSEIDIILLKGDVEEEDDNVPDSEQDIKPRFHKSRTVTLQHEGGEGEEGEDIDDDEDDDDDTLSDWNLRKCSAAALDVLANVFRDDLLPHLLPLLKGLLFHPDWVIKESGILVLGAIAEGCMQGMVQYLPELIPHLIQCLCDKKALVRSIACWTLSRYAHWVVSQPPDAHLKPLMTELLKRILDGNKRVQEAACSAFATLEEEACTELVPYLSFILDTLVFAFGKYQHKNLLILYDAIGTLADSVGHHLNQPEYIQKLMPPLIQKWNELKDEDKDLFPLLECLSSVATALQSGFLPYCEPVYQRCVTLVQKTLAQAMLVARSNIMTLLFQCMQDTMPEVRQSSFALLGDLTKACFPHVKPCIAEFMPILGTNLNPEFISVCNNATWAIGEICMQMGVEMQPYVALVLPHLVEIINRPNTPKTLLENTAITIGRLGYVCPQEVAPMLQQFIRPWCTSLRNIRDNEEKDSAFRGICVMIGVNPGGVVQDFIFFCDAVASWVNPKDDLRDMFYKILHGFKDQVGEENWQQFSEQFPPILKERLSACYGV</sequence>
<feature type="signal peptide" evidence="13">
    <location>
        <begin position="1"/>
        <end position="24"/>
    </location>
</feature>
<feature type="region of interest" description="Disordered" evidence="12">
    <location>
        <begin position="209"/>
        <end position="254"/>
    </location>
</feature>
<dbReference type="GO" id="GO:0031981">
    <property type="term" value="C:nuclear lumen"/>
    <property type="evidence" value="ECO:0007669"/>
    <property type="project" value="UniProtKB-ARBA"/>
</dbReference>
<evidence type="ECO:0000256" key="13">
    <source>
        <dbReference type="SAM" id="SignalP"/>
    </source>
</evidence>
<name>A0A671KW77_9TELE</name>
<organism evidence="15 16">
    <name type="scientific">Sinocyclocheilus anshuiensis</name>
    <dbReference type="NCBI Taxonomy" id="1608454"/>
    <lineage>
        <taxon>Eukaryota</taxon>
        <taxon>Metazoa</taxon>
        <taxon>Chordata</taxon>
        <taxon>Craniata</taxon>
        <taxon>Vertebrata</taxon>
        <taxon>Euteleostomi</taxon>
        <taxon>Actinopterygii</taxon>
        <taxon>Neopterygii</taxon>
        <taxon>Teleostei</taxon>
        <taxon>Ostariophysi</taxon>
        <taxon>Cypriniformes</taxon>
        <taxon>Cyprinidae</taxon>
        <taxon>Cyprininae</taxon>
        <taxon>Sinocyclocheilus</taxon>
    </lineage>
</organism>
<feature type="compositionally biased region" description="Acidic residues" evidence="12">
    <location>
        <begin position="209"/>
        <end position="218"/>
    </location>
</feature>
<dbReference type="InterPro" id="IPR011989">
    <property type="entry name" value="ARM-like"/>
</dbReference>
<dbReference type="InterPro" id="IPR016024">
    <property type="entry name" value="ARM-type_fold"/>
</dbReference>
<feature type="compositionally biased region" description="Acidic residues" evidence="12">
    <location>
        <begin position="239"/>
        <end position="254"/>
    </location>
</feature>
<dbReference type="Ensembl" id="ENSSANT00000010547.1">
    <property type="protein sequence ID" value="ENSSANP00000009837.1"/>
    <property type="gene ID" value="ENSSANG00000003043.1"/>
</dbReference>
<dbReference type="AlphaFoldDB" id="A0A671KW77"/>
<evidence type="ECO:0000313" key="16">
    <source>
        <dbReference type="Proteomes" id="UP000472260"/>
    </source>
</evidence>
<accession>A0A671KW77</accession>
<proteinExistence type="inferred from homology"/>
<evidence type="ECO:0000256" key="1">
    <source>
        <dbReference type="ARBA" id="ARBA00004123"/>
    </source>
</evidence>
<dbReference type="InterPro" id="IPR040122">
    <property type="entry name" value="Importin_beta"/>
</dbReference>
<keyword evidence="4" id="KW-0963">Cytoplasm</keyword>
<comment type="subcellular location">
    <subcellularLocation>
        <location evidence="2">Cytoplasm</location>
    </subcellularLocation>
    <subcellularLocation>
        <location evidence="1">Nucleus</location>
    </subcellularLocation>
</comment>
<evidence type="ECO:0000313" key="15">
    <source>
        <dbReference type="Ensembl" id="ENSSANP00000009837.1"/>
    </source>
</evidence>
<dbReference type="Pfam" id="PF25574">
    <property type="entry name" value="TPR_IMB1"/>
    <property type="match status" value="1"/>
</dbReference>
<feature type="chain" id="PRO_5025552913" description="Transportin-1" evidence="13">
    <location>
        <begin position="25"/>
        <end position="740"/>
    </location>
</feature>
<evidence type="ECO:0000256" key="12">
    <source>
        <dbReference type="SAM" id="MobiDB-lite"/>
    </source>
</evidence>
<evidence type="ECO:0000256" key="3">
    <source>
        <dbReference type="ARBA" id="ARBA00022448"/>
    </source>
</evidence>
<feature type="domain" description="Importin subunit beta-1/Transportin-1-like TPR repeats" evidence="14">
    <location>
        <begin position="507"/>
        <end position="618"/>
    </location>
</feature>